<dbReference type="NCBIfam" id="TIGR01571">
    <property type="entry name" value="A_thal_Cys_rich"/>
    <property type="match status" value="1"/>
</dbReference>
<keyword evidence="3" id="KW-1185">Reference proteome</keyword>
<dbReference type="PANTHER" id="PTHR15907">
    <property type="entry name" value="DUF614 FAMILY PROTEIN-RELATED"/>
    <property type="match status" value="1"/>
</dbReference>
<evidence type="ECO:0000313" key="3">
    <source>
        <dbReference type="Proteomes" id="UP001158576"/>
    </source>
</evidence>
<dbReference type="Proteomes" id="UP001158576">
    <property type="component" value="Chromosome XSR"/>
</dbReference>
<accession>A0ABN7SLE9</accession>
<name>A0ABN7SLE9_OIKDI</name>
<evidence type="ECO:0000313" key="2">
    <source>
        <dbReference type="EMBL" id="CAG5100238.1"/>
    </source>
</evidence>
<proteinExistence type="inferred from homology"/>
<protein>
    <submittedName>
        <fullName evidence="2">Oidioi.mRNA.OKI2018_I69.XSR.g16908.t1.cds</fullName>
    </submittedName>
</protein>
<reference evidence="2 3" key="1">
    <citation type="submission" date="2021-04" db="EMBL/GenBank/DDBJ databases">
        <authorList>
            <person name="Bliznina A."/>
        </authorList>
    </citation>
    <scope>NUCLEOTIDE SEQUENCE [LARGE SCALE GENOMIC DNA]</scope>
</reference>
<gene>
    <name evidence="2" type="ORF">OKIOD_LOCUS8466</name>
</gene>
<dbReference type="Pfam" id="PF04749">
    <property type="entry name" value="PLAC8"/>
    <property type="match status" value="1"/>
</dbReference>
<organism evidence="2 3">
    <name type="scientific">Oikopleura dioica</name>
    <name type="common">Tunicate</name>
    <dbReference type="NCBI Taxonomy" id="34765"/>
    <lineage>
        <taxon>Eukaryota</taxon>
        <taxon>Metazoa</taxon>
        <taxon>Chordata</taxon>
        <taxon>Tunicata</taxon>
        <taxon>Appendicularia</taxon>
        <taxon>Copelata</taxon>
        <taxon>Oikopleuridae</taxon>
        <taxon>Oikopleura</taxon>
    </lineage>
</organism>
<evidence type="ECO:0000256" key="1">
    <source>
        <dbReference type="ARBA" id="ARBA00009024"/>
    </source>
</evidence>
<dbReference type="EMBL" id="OU015569">
    <property type="protein sequence ID" value="CAG5100238.1"/>
    <property type="molecule type" value="Genomic_DNA"/>
</dbReference>
<comment type="similarity">
    <text evidence="1">Belongs to the cornifelin family.</text>
</comment>
<sequence>MTVTSQPQSGDWKYGLFGCCGDVKTCCFVYCCSCLSQKRVAESLGGNGMAMCLLHFCFAPCITFLHRGQLRARDGIDGGMLGDILAVCCCTLCAMVQQDRQVKD</sequence>
<dbReference type="InterPro" id="IPR006461">
    <property type="entry name" value="PLAC_motif_containing"/>
</dbReference>